<keyword evidence="8" id="KW-1185">Reference proteome</keyword>
<evidence type="ECO:0000256" key="2">
    <source>
        <dbReference type="ARBA" id="ARBA00023002"/>
    </source>
</evidence>
<evidence type="ECO:0000313" key="8">
    <source>
        <dbReference type="Proteomes" id="UP000552700"/>
    </source>
</evidence>
<protein>
    <submittedName>
        <fullName evidence="7">Protein-disulfide isomerase</fullName>
    </submittedName>
</protein>
<organism evidence="7 8">
    <name type="scientific">Sphingobium subterraneum</name>
    <dbReference type="NCBI Taxonomy" id="627688"/>
    <lineage>
        <taxon>Bacteria</taxon>
        <taxon>Pseudomonadati</taxon>
        <taxon>Pseudomonadota</taxon>
        <taxon>Alphaproteobacteria</taxon>
        <taxon>Sphingomonadales</taxon>
        <taxon>Sphingomonadaceae</taxon>
        <taxon>Sphingobium</taxon>
    </lineage>
</organism>
<keyword evidence="4" id="KW-0676">Redox-active center</keyword>
<keyword evidence="2" id="KW-0560">Oxidoreductase</keyword>
<dbReference type="GO" id="GO:0016491">
    <property type="term" value="F:oxidoreductase activity"/>
    <property type="evidence" value="ECO:0007669"/>
    <property type="project" value="UniProtKB-KW"/>
</dbReference>
<reference evidence="7 8" key="1">
    <citation type="submission" date="2020-08" db="EMBL/GenBank/DDBJ databases">
        <title>Genomic Encyclopedia of Type Strains, Phase IV (KMG-IV): sequencing the most valuable type-strain genomes for metagenomic binning, comparative biology and taxonomic classification.</title>
        <authorList>
            <person name="Goeker M."/>
        </authorList>
    </citation>
    <scope>NUCLEOTIDE SEQUENCE [LARGE SCALE GENOMIC DNA]</scope>
    <source>
        <strain evidence="7 8">DSM 102255</strain>
    </source>
</reference>
<dbReference type="Gene3D" id="3.40.30.10">
    <property type="entry name" value="Glutaredoxin"/>
    <property type="match status" value="1"/>
</dbReference>
<dbReference type="Proteomes" id="UP000552700">
    <property type="component" value="Unassembled WGS sequence"/>
</dbReference>
<dbReference type="EMBL" id="JACIJP010000004">
    <property type="protein sequence ID" value="MBB6124779.1"/>
    <property type="molecule type" value="Genomic_DNA"/>
</dbReference>
<sequence length="261" mass="27513">MSAPGDERERPGLGAALSNRTIQIMLGILVTVAAGSAAALAVQTAAPAAQVGGLQREQIERIVHDYILAHPEILPEAMERLSAKRTGDTISAKRSAIETPYAGAWEGAANGDVTVVEFFDYACGYCRASLPDLAKLVVNDPKVKVVYRELPILSAESAEAAKVSLLAAERGRYVPFHKALYNAGRVTRETIMAAAAGVGIDRKSAEAALTNPAYDREIAANVALAQELRASGTPTFVVGNQILNGAVGYDALKDAVDKARK</sequence>
<feature type="domain" description="Thioredoxin" evidence="6">
    <location>
        <begin position="40"/>
        <end position="261"/>
    </location>
</feature>
<gene>
    <name evidence="7" type="ORF">FHS92_002532</name>
</gene>
<comment type="caution">
    <text evidence="7">The sequence shown here is derived from an EMBL/GenBank/DDBJ whole genome shotgun (WGS) entry which is preliminary data.</text>
</comment>
<dbReference type="InterPro" id="IPR036249">
    <property type="entry name" value="Thioredoxin-like_sf"/>
</dbReference>
<dbReference type="Pfam" id="PF01323">
    <property type="entry name" value="DSBA"/>
    <property type="match status" value="1"/>
</dbReference>
<evidence type="ECO:0000313" key="7">
    <source>
        <dbReference type="EMBL" id="MBB6124779.1"/>
    </source>
</evidence>
<dbReference type="PANTHER" id="PTHR13887">
    <property type="entry name" value="GLUTATHIONE S-TRANSFERASE KAPPA"/>
    <property type="match status" value="1"/>
</dbReference>
<feature type="transmembrane region" description="Helical" evidence="5">
    <location>
        <begin position="21"/>
        <end position="42"/>
    </location>
</feature>
<keyword evidence="3" id="KW-1015">Disulfide bond</keyword>
<dbReference type="CDD" id="cd03023">
    <property type="entry name" value="DsbA_Com1_like"/>
    <property type="match status" value="1"/>
</dbReference>
<evidence type="ECO:0000259" key="6">
    <source>
        <dbReference type="PROSITE" id="PS51352"/>
    </source>
</evidence>
<keyword evidence="7" id="KW-0413">Isomerase</keyword>
<keyword evidence="5" id="KW-0472">Membrane</keyword>
<dbReference type="GO" id="GO:0016853">
    <property type="term" value="F:isomerase activity"/>
    <property type="evidence" value="ECO:0007669"/>
    <property type="project" value="UniProtKB-KW"/>
</dbReference>
<proteinExistence type="predicted"/>
<dbReference type="Pfam" id="PF18312">
    <property type="entry name" value="ScsC_N"/>
    <property type="match status" value="1"/>
</dbReference>
<keyword evidence="5" id="KW-1133">Transmembrane helix</keyword>
<dbReference type="PROSITE" id="PS51352">
    <property type="entry name" value="THIOREDOXIN_2"/>
    <property type="match status" value="1"/>
</dbReference>
<evidence type="ECO:0000256" key="4">
    <source>
        <dbReference type="ARBA" id="ARBA00023284"/>
    </source>
</evidence>
<accession>A0A841J0Q0</accession>
<evidence type="ECO:0000256" key="3">
    <source>
        <dbReference type="ARBA" id="ARBA00023157"/>
    </source>
</evidence>
<keyword evidence="5" id="KW-0812">Transmembrane</keyword>
<dbReference type="InterPro" id="IPR013766">
    <property type="entry name" value="Thioredoxin_domain"/>
</dbReference>
<dbReference type="SUPFAM" id="SSF52833">
    <property type="entry name" value="Thioredoxin-like"/>
    <property type="match status" value="1"/>
</dbReference>
<dbReference type="InterPro" id="IPR001853">
    <property type="entry name" value="DSBA-like_thioredoxin_dom"/>
</dbReference>
<keyword evidence="1" id="KW-0732">Signal</keyword>
<dbReference type="PANTHER" id="PTHR13887:SF14">
    <property type="entry name" value="DISULFIDE BOND FORMATION PROTEIN D"/>
    <property type="match status" value="1"/>
</dbReference>
<dbReference type="AlphaFoldDB" id="A0A841J0Q0"/>
<evidence type="ECO:0000256" key="5">
    <source>
        <dbReference type="SAM" id="Phobius"/>
    </source>
</evidence>
<evidence type="ECO:0000256" key="1">
    <source>
        <dbReference type="ARBA" id="ARBA00022729"/>
    </source>
</evidence>
<dbReference type="InterPro" id="IPR041205">
    <property type="entry name" value="ScsC_N"/>
</dbReference>
<name>A0A841J0Q0_9SPHN</name>